<dbReference type="RefSeq" id="WP_091735354.1">
    <property type="nucleotide sequence ID" value="NZ_FNNQ01000001.1"/>
</dbReference>
<organism evidence="1 2">
    <name type="scientific">Marininema mesophilum</name>
    <dbReference type="NCBI Taxonomy" id="1048340"/>
    <lineage>
        <taxon>Bacteria</taxon>
        <taxon>Bacillati</taxon>
        <taxon>Bacillota</taxon>
        <taxon>Bacilli</taxon>
        <taxon>Bacillales</taxon>
        <taxon>Thermoactinomycetaceae</taxon>
        <taxon>Marininema</taxon>
    </lineage>
</organism>
<dbReference type="OrthoDB" id="2936658at2"/>
<dbReference type="EMBL" id="FNNQ01000001">
    <property type="protein sequence ID" value="SDW16985.1"/>
    <property type="molecule type" value="Genomic_DNA"/>
</dbReference>
<reference evidence="1 2" key="1">
    <citation type="submission" date="2016-10" db="EMBL/GenBank/DDBJ databases">
        <authorList>
            <person name="de Groot N.N."/>
        </authorList>
    </citation>
    <scope>NUCLEOTIDE SEQUENCE [LARGE SCALE GENOMIC DNA]</scope>
    <source>
        <strain evidence="1 2">DSM 45610</strain>
    </source>
</reference>
<evidence type="ECO:0000313" key="2">
    <source>
        <dbReference type="Proteomes" id="UP000198534"/>
    </source>
</evidence>
<proteinExistence type="predicted"/>
<evidence type="ECO:0000313" key="1">
    <source>
        <dbReference type="EMBL" id="SDW16985.1"/>
    </source>
</evidence>
<protein>
    <submittedName>
        <fullName evidence="1">Uncharacterized protein</fullName>
    </submittedName>
</protein>
<keyword evidence="2" id="KW-1185">Reference proteome</keyword>
<dbReference type="STRING" id="1048340.SAMN05444487_101430"/>
<dbReference type="Proteomes" id="UP000198534">
    <property type="component" value="Unassembled WGS sequence"/>
</dbReference>
<dbReference type="AlphaFoldDB" id="A0A1H2RCE7"/>
<gene>
    <name evidence="1" type="ORF">SAMN05444487_101430</name>
</gene>
<accession>A0A1H2RCE7</accession>
<name>A0A1H2RCE7_9BACL</name>
<sequence>MVPALGAILGDKQREEYNIDFFENFGVPAYAVTVTGTELDDEVVQQIKQYFQKDLKEHRHSTLVLTAQKDITDPEAQDISFNWPRDKADHRKLHGQVIRRGERFSNGLRYPRDRESTPIKE</sequence>